<organism evidence="1 2">
    <name type="scientific">Saccharopolyspora erythraea</name>
    <name type="common">Streptomyces erythraeus</name>
    <dbReference type="NCBI Taxonomy" id="1836"/>
    <lineage>
        <taxon>Bacteria</taxon>
        <taxon>Bacillati</taxon>
        <taxon>Actinomycetota</taxon>
        <taxon>Actinomycetes</taxon>
        <taxon>Pseudonocardiales</taxon>
        <taxon>Pseudonocardiaceae</taxon>
        <taxon>Saccharopolyspora</taxon>
    </lineage>
</organism>
<dbReference type="Proteomes" id="UP001500729">
    <property type="component" value="Unassembled WGS sequence"/>
</dbReference>
<sequence>MTNTTMFGIPGHLMSGDTARWGVREGNRGYVGPFAEPRVFTAFTQIQTVHRRSVSKHLLDRMI</sequence>
<name>A0ABN1D2T0_SACER</name>
<evidence type="ECO:0000313" key="1">
    <source>
        <dbReference type="EMBL" id="GAA0532239.1"/>
    </source>
</evidence>
<protein>
    <submittedName>
        <fullName evidence="1">Uncharacterized protein</fullName>
    </submittedName>
</protein>
<proteinExistence type="predicted"/>
<comment type="caution">
    <text evidence="1">The sequence shown here is derived from an EMBL/GenBank/DDBJ whole genome shotgun (WGS) entry which is preliminary data.</text>
</comment>
<dbReference type="EMBL" id="BAAAGS010000021">
    <property type="protein sequence ID" value="GAA0532239.1"/>
    <property type="molecule type" value="Genomic_DNA"/>
</dbReference>
<reference evidence="1 2" key="1">
    <citation type="journal article" date="2019" name="Int. J. Syst. Evol. Microbiol.">
        <title>The Global Catalogue of Microorganisms (GCM) 10K type strain sequencing project: providing services to taxonomists for standard genome sequencing and annotation.</title>
        <authorList>
            <consortium name="The Broad Institute Genomics Platform"/>
            <consortium name="The Broad Institute Genome Sequencing Center for Infectious Disease"/>
            <person name="Wu L."/>
            <person name="Ma J."/>
        </authorList>
    </citation>
    <scope>NUCLEOTIDE SEQUENCE [LARGE SCALE GENOMIC DNA]</scope>
    <source>
        <strain evidence="1 2">JCM 10303</strain>
    </source>
</reference>
<accession>A0ABN1D2T0</accession>
<evidence type="ECO:0000313" key="2">
    <source>
        <dbReference type="Proteomes" id="UP001500729"/>
    </source>
</evidence>
<keyword evidence="2" id="KW-1185">Reference proteome</keyword>
<gene>
    <name evidence="1" type="ORF">GCM10009533_34160</name>
</gene>
<dbReference type="RefSeq" id="WP_009946584.1">
    <property type="nucleotide sequence ID" value="NZ_BAAAGS010000021.1"/>
</dbReference>